<protein>
    <recommendedName>
        <fullName evidence="2">Peptidase C39-like domain-containing protein</fullName>
    </recommendedName>
</protein>
<dbReference type="PhylomeDB" id="A0A0G4HR75"/>
<dbReference type="VEuPathDB" id="CryptoDB:Cvel_30442"/>
<accession>A0A0G4HR75</accession>
<sequence length="475" mass="54641">MRGLLSAFLFGVSTQAFQDNGIVRLLQLSANATADIDLALVPAEGSTNVAENTTATQNNTYVPPEWKKEWLIPDGVDFPLEFEKKGEFWMKNIAKRYQWANWWGYCGEASLQIAAMYHGTWVSQATIRDWRIDQKEEMTGERWNQWDEKAQYVLSYKPDPVIKRLHLTYSTFPGWTVPTPQYERFVVWMKRHIQEDNPVIFAAFVKTGRAEWYQHIAVAFGIRSTTLAAEDDSYNPDDLIDWLPLEPSYTRREWSTRAVQGFNETKNGTDEGNEVFRIPNNVTFGTAITGIKNGEGTLPVRLQMPYDSPYESPNLSGCNASVVYCFAPGEPEPFYVVIYVEDLTPGQRYLALRYDGYATVPKEGGFCSEAARANATQTWLFEAEREMMLIDDVLQQDQAVFYRAVPACEGMENATLTWQQNWLDYGWTFNETSREWSFHMWGMDYVATNGWTWADWEPENVTETASDSESNRLRM</sequence>
<gene>
    <name evidence="1" type="ORF">Cvel_30442</name>
</gene>
<evidence type="ECO:0008006" key="2">
    <source>
        <dbReference type="Google" id="ProtNLM"/>
    </source>
</evidence>
<name>A0A0G4HR75_9ALVE</name>
<evidence type="ECO:0000313" key="1">
    <source>
        <dbReference type="EMBL" id="CEM46742.1"/>
    </source>
</evidence>
<organism evidence="1">
    <name type="scientific">Chromera velia CCMP2878</name>
    <dbReference type="NCBI Taxonomy" id="1169474"/>
    <lineage>
        <taxon>Eukaryota</taxon>
        <taxon>Sar</taxon>
        <taxon>Alveolata</taxon>
        <taxon>Colpodellida</taxon>
        <taxon>Chromeraceae</taxon>
        <taxon>Chromera</taxon>
    </lineage>
</organism>
<dbReference type="EMBL" id="CDMZ01003539">
    <property type="protein sequence ID" value="CEM46742.1"/>
    <property type="molecule type" value="Genomic_DNA"/>
</dbReference>
<dbReference type="AlphaFoldDB" id="A0A0G4HR75"/>
<reference evidence="1" key="1">
    <citation type="submission" date="2014-11" db="EMBL/GenBank/DDBJ databases">
        <authorList>
            <person name="Otto D Thomas"/>
            <person name="Naeem Raeece"/>
        </authorList>
    </citation>
    <scope>NUCLEOTIDE SEQUENCE</scope>
</reference>
<proteinExistence type="predicted"/>